<comment type="similarity">
    <text evidence="3">Belongs to the glycosyltransferase 65 family.</text>
</comment>
<keyword evidence="10" id="KW-1015">Disulfide bond</keyword>
<dbReference type="PANTHER" id="PTHR21420:SF3">
    <property type="entry name" value="GDP-FUCOSE PROTEIN O-FUCOSYLTRANSFERASE 1"/>
    <property type="match status" value="1"/>
</dbReference>
<keyword evidence="13" id="KW-0119">Carbohydrate metabolism</keyword>
<dbReference type="PANTHER" id="PTHR21420">
    <property type="entry name" value="GDP-FUCOSE PROTEIN O-FUCOSYLTRANSFERASE 1"/>
    <property type="match status" value="1"/>
</dbReference>
<evidence type="ECO:0000256" key="2">
    <source>
        <dbReference type="ARBA" id="ARBA00004922"/>
    </source>
</evidence>
<comment type="catalytic activity">
    <reaction evidence="15">
        <text>L-threonyl-[protein] + GDP-beta-L-fucose = 3-O-(alpha-L-fucosyl)-L-threonyl-[protein] + GDP + H(+)</text>
        <dbReference type="Rhea" id="RHEA:70491"/>
        <dbReference type="Rhea" id="RHEA-COMP:11060"/>
        <dbReference type="Rhea" id="RHEA-COMP:17915"/>
        <dbReference type="ChEBI" id="CHEBI:15378"/>
        <dbReference type="ChEBI" id="CHEBI:30013"/>
        <dbReference type="ChEBI" id="CHEBI:57273"/>
        <dbReference type="ChEBI" id="CHEBI:58189"/>
        <dbReference type="ChEBI" id="CHEBI:189631"/>
        <dbReference type="EC" id="2.4.1.221"/>
    </reaction>
    <physiologicalReaction direction="left-to-right" evidence="15">
        <dbReference type="Rhea" id="RHEA:70492"/>
    </physiologicalReaction>
</comment>
<evidence type="ECO:0000256" key="13">
    <source>
        <dbReference type="ARBA" id="ARBA00023277"/>
    </source>
</evidence>
<evidence type="ECO:0000256" key="6">
    <source>
        <dbReference type="ARBA" id="ARBA00022676"/>
    </source>
</evidence>
<comment type="catalytic activity">
    <reaction evidence="16">
        <text>L-seryl-[protein] + GDP-beta-L-fucose = 3-O-(alpha-L-fucosyl)-L-seryl-[protein] + GDP + H(+)</text>
        <dbReference type="Rhea" id="RHEA:63644"/>
        <dbReference type="Rhea" id="RHEA-COMP:9863"/>
        <dbReference type="Rhea" id="RHEA-COMP:17914"/>
        <dbReference type="ChEBI" id="CHEBI:15378"/>
        <dbReference type="ChEBI" id="CHEBI:29999"/>
        <dbReference type="ChEBI" id="CHEBI:57273"/>
        <dbReference type="ChEBI" id="CHEBI:58189"/>
        <dbReference type="ChEBI" id="CHEBI:189632"/>
        <dbReference type="EC" id="2.4.1.221"/>
    </reaction>
    <physiologicalReaction direction="left-to-right" evidence="16">
        <dbReference type="Rhea" id="RHEA:63645"/>
    </physiologicalReaction>
</comment>
<sequence>MACVLGVAVRSVLVLAAFMATSSVCKAIEWDPRGYVLYCPCMGRFTNQVDQLLGSLYFAKTINRTLAIPPFIDYPCGKKSHGHGIQLPIHLAPNIYVPFTDIFDLEAVQEYHSVISMEDFMDDLAPYHWPQGQRIAYCSRKAADFNEDSYGDWICPRPGNPFQDFWEYFDINFDRSEIWDDLHYNVDYDEWRKGWVNTYDPSSHPVITMMGAPAQFPVTEANEPLQRYLQWNPETVEEGDDYIEKNLKRPFIAIHLRNGADWSSTCNMADGKTYTHLMSSQQCVGYHRDRASPVTRAMCMQTEVQVVREVREVAERMHAQSVYVATDHQPMLEDLADGLEDLNIEVFHLDPEKPQLDLYIMGKADHFIGNCVSSFSAFVKRERDINERPTTFFGWKGTTHDEL</sequence>
<dbReference type="EC" id="2.4.1.221" evidence="4"/>
<keyword evidence="9" id="KW-0914">Notch signaling pathway</keyword>
<evidence type="ECO:0000256" key="8">
    <source>
        <dbReference type="ARBA" id="ARBA00022824"/>
    </source>
</evidence>
<dbReference type="InterPro" id="IPR019378">
    <property type="entry name" value="GDP-Fuc_O-FucTrfase"/>
</dbReference>
<dbReference type="Proteomes" id="UP000694865">
    <property type="component" value="Unplaced"/>
</dbReference>
<dbReference type="InterPro" id="IPR039922">
    <property type="entry name" value="POFUT1"/>
</dbReference>
<proteinExistence type="inferred from homology"/>
<evidence type="ECO:0000313" key="18">
    <source>
        <dbReference type="Proteomes" id="UP000694865"/>
    </source>
</evidence>
<keyword evidence="11" id="KW-0325">Glycoprotein</keyword>
<evidence type="ECO:0000256" key="15">
    <source>
        <dbReference type="ARBA" id="ARBA00047273"/>
    </source>
</evidence>
<accession>A0ABM0MTA9</accession>
<evidence type="ECO:0000256" key="3">
    <source>
        <dbReference type="ARBA" id="ARBA00010626"/>
    </source>
</evidence>
<keyword evidence="12" id="KW-0294">Fucose metabolism</keyword>
<dbReference type="Gene3D" id="3.40.50.11340">
    <property type="match status" value="1"/>
</dbReference>
<comment type="pathway">
    <text evidence="2">Protein modification; protein glycosylation.</text>
</comment>
<evidence type="ECO:0000256" key="7">
    <source>
        <dbReference type="ARBA" id="ARBA00022679"/>
    </source>
</evidence>
<keyword evidence="17" id="KW-0732">Signal</keyword>
<evidence type="ECO:0000313" key="19">
    <source>
        <dbReference type="RefSeq" id="XP_006823250.1"/>
    </source>
</evidence>
<organism evidence="18 19">
    <name type="scientific">Saccoglossus kowalevskii</name>
    <name type="common">Acorn worm</name>
    <dbReference type="NCBI Taxonomy" id="10224"/>
    <lineage>
        <taxon>Eukaryota</taxon>
        <taxon>Metazoa</taxon>
        <taxon>Hemichordata</taxon>
        <taxon>Enteropneusta</taxon>
        <taxon>Harrimaniidae</taxon>
        <taxon>Saccoglossus</taxon>
    </lineage>
</organism>
<reference evidence="19" key="1">
    <citation type="submission" date="2025-08" db="UniProtKB">
        <authorList>
            <consortium name="RefSeq"/>
        </authorList>
    </citation>
    <scope>IDENTIFICATION</scope>
    <source>
        <tissue evidence="19">Testes</tissue>
    </source>
</reference>
<feature type="signal peptide" evidence="17">
    <location>
        <begin position="1"/>
        <end position="27"/>
    </location>
</feature>
<dbReference type="CDD" id="cd11302">
    <property type="entry name" value="O-FucT-1"/>
    <property type="match status" value="1"/>
</dbReference>
<evidence type="ECO:0000256" key="16">
    <source>
        <dbReference type="ARBA" id="ARBA00048647"/>
    </source>
</evidence>
<evidence type="ECO:0000256" key="1">
    <source>
        <dbReference type="ARBA" id="ARBA00004240"/>
    </source>
</evidence>
<keyword evidence="18" id="KW-1185">Reference proteome</keyword>
<evidence type="ECO:0000256" key="12">
    <source>
        <dbReference type="ARBA" id="ARBA00023253"/>
    </source>
</evidence>
<keyword evidence="7" id="KW-0808">Transferase</keyword>
<dbReference type="GeneID" id="100370283"/>
<dbReference type="Pfam" id="PF10250">
    <property type="entry name" value="O-FucT"/>
    <property type="match status" value="1"/>
</dbReference>
<comment type="subcellular location">
    <subcellularLocation>
        <location evidence="1">Endoplasmic reticulum</location>
    </subcellularLocation>
</comment>
<evidence type="ECO:0000256" key="11">
    <source>
        <dbReference type="ARBA" id="ARBA00023180"/>
    </source>
</evidence>
<evidence type="ECO:0000256" key="4">
    <source>
        <dbReference type="ARBA" id="ARBA00012196"/>
    </source>
</evidence>
<protein>
    <recommendedName>
        <fullName evidence="5">GDP-fucose protein O-fucosyltransferase 1</fullName>
        <ecNumber evidence="4">2.4.1.221</ecNumber>
    </recommendedName>
    <alternativeName>
        <fullName evidence="14">Peptide-O-fucosyltransferase 1</fullName>
    </alternativeName>
</protein>
<evidence type="ECO:0000256" key="17">
    <source>
        <dbReference type="SAM" id="SignalP"/>
    </source>
</evidence>
<gene>
    <name evidence="19" type="primary">LOC100370283</name>
</gene>
<evidence type="ECO:0000256" key="14">
    <source>
        <dbReference type="ARBA" id="ARBA00033080"/>
    </source>
</evidence>
<keyword evidence="8" id="KW-0256">Endoplasmic reticulum</keyword>
<evidence type="ECO:0000256" key="5">
    <source>
        <dbReference type="ARBA" id="ARBA00021745"/>
    </source>
</evidence>
<evidence type="ECO:0000256" key="10">
    <source>
        <dbReference type="ARBA" id="ARBA00023157"/>
    </source>
</evidence>
<keyword evidence="6" id="KW-0328">Glycosyltransferase</keyword>
<name>A0ABM0MTA9_SACKO</name>
<evidence type="ECO:0000256" key="9">
    <source>
        <dbReference type="ARBA" id="ARBA00022976"/>
    </source>
</evidence>
<dbReference type="RefSeq" id="XP_006823250.1">
    <property type="nucleotide sequence ID" value="XM_006823187.1"/>
</dbReference>
<dbReference type="Gene3D" id="3.40.50.11350">
    <property type="match status" value="1"/>
</dbReference>
<feature type="chain" id="PRO_5047354766" description="GDP-fucose protein O-fucosyltransferase 1" evidence="17">
    <location>
        <begin position="28"/>
        <end position="403"/>
    </location>
</feature>